<comment type="subcellular location">
    <subcellularLocation>
        <location evidence="1">Cell membrane</location>
        <topology evidence="1">Multi-pass membrane protein</topology>
    </subcellularLocation>
</comment>
<feature type="region of interest" description="Disordered" evidence="7">
    <location>
        <begin position="627"/>
        <end position="667"/>
    </location>
</feature>
<evidence type="ECO:0000313" key="11">
    <source>
        <dbReference type="EMBL" id="RCS24657.1"/>
    </source>
</evidence>
<evidence type="ECO:0000256" key="8">
    <source>
        <dbReference type="SAM" id="Phobius"/>
    </source>
</evidence>
<keyword evidence="3 8" id="KW-0812">Transmembrane</keyword>
<feature type="transmembrane region" description="Helical" evidence="8">
    <location>
        <begin position="594"/>
        <end position="616"/>
    </location>
</feature>
<feature type="compositionally biased region" description="Basic and acidic residues" evidence="7">
    <location>
        <begin position="55"/>
        <end position="93"/>
    </location>
</feature>
<feature type="region of interest" description="Disordered" evidence="7">
    <location>
        <begin position="110"/>
        <end position="163"/>
    </location>
</feature>
<feature type="region of interest" description="Disordered" evidence="7">
    <location>
        <begin position="674"/>
        <end position="693"/>
    </location>
</feature>
<keyword evidence="4 8" id="KW-1133">Transmembrane helix</keyword>
<evidence type="ECO:0000256" key="3">
    <source>
        <dbReference type="ARBA" id="ARBA00022692"/>
    </source>
</evidence>
<accession>A0A368K5J7</accession>
<feature type="domain" description="Polysaccharide chain length determinant N-terminal" evidence="9">
    <location>
        <begin position="174"/>
        <end position="259"/>
    </location>
</feature>
<evidence type="ECO:0000256" key="6">
    <source>
        <dbReference type="SAM" id="Coils"/>
    </source>
</evidence>
<dbReference type="PANTHER" id="PTHR32309">
    <property type="entry name" value="TYROSINE-PROTEIN KINASE"/>
    <property type="match status" value="1"/>
</dbReference>
<dbReference type="GO" id="GO:0004713">
    <property type="term" value="F:protein tyrosine kinase activity"/>
    <property type="evidence" value="ECO:0007669"/>
    <property type="project" value="TreeGrafter"/>
</dbReference>
<dbReference type="PANTHER" id="PTHR32309:SF13">
    <property type="entry name" value="FERRIC ENTEROBACTIN TRANSPORT PROTEIN FEPE"/>
    <property type="match status" value="1"/>
</dbReference>
<evidence type="ECO:0000259" key="9">
    <source>
        <dbReference type="Pfam" id="PF02706"/>
    </source>
</evidence>
<keyword evidence="12" id="KW-1185">Reference proteome</keyword>
<feature type="transmembrane region" description="Helical" evidence="8">
    <location>
        <begin position="184"/>
        <end position="201"/>
    </location>
</feature>
<comment type="caution">
    <text evidence="11">The sequence shown here is derived from an EMBL/GenBank/DDBJ whole genome shotgun (WGS) entry which is preliminary data.</text>
</comment>
<feature type="coiled-coil region" evidence="6">
    <location>
        <begin position="369"/>
        <end position="425"/>
    </location>
</feature>
<reference evidence="11 12" key="1">
    <citation type="submission" date="2018-07" db="EMBL/GenBank/DDBJ databases">
        <title>The draft genome of Phyllobacterium salinisoli.</title>
        <authorList>
            <person name="Liu L."/>
            <person name="Li L."/>
            <person name="Zhang X."/>
            <person name="Liang L."/>
        </authorList>
    </citation>
    <scope>NUCLEOTIDE SEQUENCE [LARGE SCALE GENOMIC DNA]</scope>
    <source>
        <strain evidence="11 12">LLAN61</strain>
    </source>
</reference>
<dbReference type="InterPro" id="IPR050445">
    <property type="entry name" value="Bact_polysacc_biosynth/exp"/>
</dbReference>
<dbReference type="EMBL" id="QOZG01000002">
    <property type="protein sequence ID" value="RCS24657.1"/>
    <property type="molecule type" value="Genomic_DNA"/>
</dbReference>
<feature type="compositionally biased region" description="Basic and acidic residues" evidence="7">
    <location>
        <begin position="131"/>
        <end position="163"/>
    </location>
</feature>
<sequence>MTGLEDEQKKRASRPLLSFAGKPDPEGSREGRGAPVSDPRADIDAERHRLAHAKRMAELERRLQEAEEKDEPTHSPDADRGDAAAEPDQEMRIREEMAAVEADLRARLETGESRLSPPAPAATSQSAGERNTGHHRSESARDDQGASREYQAREYQDREHHDDEWKPLVDPRAVFDALRRSRNLILAMAVLGTLLGVAYALSSPKMYVSSVDLLVDPREIQGVGRDLTPDQLPTDASLAIAESQARIINSSSVLSKVIDRAGLARDPEFNGSLKPSGIAGFVAAIRNMMSGNGAEDATELETRVLNNLYKSLTIVRDPKSFVFSISVKTRNPEKSAYIANTISQVFQEQLGSIQSDAVKRTTESLSGRLADMRSGVEKAESAVEKFRAEHDLVDVQGRLIGDDEITSLNNQLSAARAETIRLNARAQSLRGTTADSLFTSGLPEGLNSGAITALRSQYAAARQQADGLATKLGPRHPQLIQLQSQAEGLRREVEAELTRIRSSIQVDLRRSVQQEQDLAARMAQLKVRHAGSNEDLVKLRELERNANAQRSVYEAFLLRTRETREQGGLDTAIIRVISEARPALEPAGPSRRNIVLVGLLLGLFAGLGIAVLRGIYASLVGGGSDRPYDRDYQSSDFDPQPPTPTGGGNPPRRQSLPERDPQPAPGESRLAAAMRQAREGRAADETDATLAYDDSSSALSDDLVASNENRLIPFPHLQRAEVDELRDAIADIRIAMARYATQRR</sequence>
<evidence type="ECO:0000256" key="5">
    <source>
        <dbReference type="ARBA" id="ARBA00023136"/>
    </source>
</evidence>
<evidence type="ECO:0000313" key="12">
    <source>
        <dbReference type="Proteomes" id="UP000253420"/>
    </source>
</evidence>
<name>A0A368K5J7_9HYPH</name>
<keyword evidence="2" id="KW-1003">Cell membrane</keyword>
<protein>
    <submittedName>
        <fullName evidence="11">Chain-length determining protein</fullName>
    </submittedName>
</protein>
<proteinExistence type="predicted"/>
<dbReference type="Pfam" id="PF13807">
    <property type="entry name" value="GNVR"/>
    <property type="match status" value="1"/>
</dbReference>
<dbReference type="OrthoDB" id="230260at2"/>
<evidence type="ECO:0000259" key="10">
    <source>
        <dbReference type="Pfam" id="PF13807"/>
    </source>
</evidence>
<feature type="compositionally biased region" description="Basic and acidic residues" evidence="7">
    <location>
        <begin position="1"/>
        <end position="10"/>
    </location>
</feature>
<feature type="domain" description="Tyrosine-protein kinase G-rich" evidence="10">
    <location>
        <begin position="541"/>
        <end position="613"/>
    </location>
</feature>
<dbReference type="InterPro" id="IPR032807">
    <property type="entry name" value="GNVR"/>
</dbReference>
<dbReference type="RefSeq" id="WP_114439104.1">
    <property type="nucleotide sequence ID" value="NZ_QOZG01000002.1"/>
</dbReference>
<dbReference type="Pfam" id="PF02706">
    <property type="entry name" value="Wzz"/>
    <property type="match status" value="1"/>
</dbReference>
<feature type="compositionally biased region" description="Basic and acidic residues" evidence="7">
    <location>
        <begin position="23"/>
        <end position="32"/>
    </location>
</feature>
<dbReference type="Proteomes" id="UP000253420">
    <property type="component" value="Unassembled WGS sequence"/>
</dbReference>
<evidence type="ECO:0000256" key="7">
    <source>
        <dbReference type="SAM" id="MobiDB-lite"/>
    </source>
</evidence>
<gene>
    <name evidence="11" type="ORF">DUT91_03995</name>
</gene>
<evidence type="ECO:0000256" key="2">
    <source>
        <dbReference type="ARBA" id="ARBA00022475"/>
    </source>
</evidence>
<dbReference type="InterPro" id="IPR003856">
    <property type="entry name" value="LPS_length_determ_N"/>
</dbReference>
<feature type="compositionally biased region" description="Basic and acidic residues" evidence="7">
    <location>
        <begin position="39"/>
        <end position="48"/>
    </location>
</feature>
<organism evidence="11 12">
    <name type="scientific">Phyllobacterium salinisoli</name>
    <dbReference type="NCBI Taxonomy" id="1899321"/>
    <lineage>
        <taxon>Bacteria</taxon>
        <taxon>Pseudomonadati</taxon>
        <taxon>Pseudomonadota</taxon>
        <taxon>Alphaproteobacteria</taxon>
        <taxon>Hyphomicrobiales</taxon>
        <taxon>Phyllobacteriaceae</taxon>
        <taxon>Phyllobacterium</taxon>
    </lineage>
</organism>
<keyword evidence="6" id="KW-0175">Coiled coil</keyword>
<dbReference type="AlphaFoldDB" id="A0A368K5J7"/>
<keyword evidence="5 8" id="KW-0472">Membrane</keyword>
<evidence type="ECO:0000256" key="4">
    <source>
        <dbReference type="ARBA" id="ARBA00022989"/>
    </source>
</evidence>
<dbReference type="GO" id="GO:0005886">
    <property type="term" value="C:plasma membrane"/>
    <property type="evidence" value="ECO:0007669"/>
    <property type="project" value="UniProtKB-SubCell"/>
</dbReference>
<feature type="region of interest" description="Disordered" evidence="7">
    <location>
        <begin position="1"/>
        <end position="93"/>
    </location>
</feature>
<evidence type="ECO:0000256" key="1">
    <source>
        <dbReference type="ARBA" id="ARBA00004651"/>
    </source>
</evidence>